<evidence type="ECO:0000256" key="1">
    <source>
        <dbReference type="SAM" id="MobiDB-lite"/>
    </source>
</evidence>
<dbReference type="Proteomes" id="UP001140091">
    <property type="component" value="Unassembled WGS sequence"/>
</dbReference>
<reference evidence="2" key="1">
    <citation type="submission" date="2022-06" db="EMBL/GenBank/DDBJ databases">
        <title>Genome Sequence of Candolleomyces eurysporus.</title>
        <authorList>
            <person name="Buettner E."/>
        </authorList>
    </citation>
    <scope>NUCLEOTIDE SEQUENCE</scope>
    <source>
        <strain evidence="2">VTCC 930004</strain>
    </source>
</reference>
<dbReference type="Gene3D" id="3.80.10.10">
    <property type="entry name" value="Ribonuclease Inhibitor"/>
    <property type="match status" value="1"/>
</dbReference>
<evidence type="ECO:0008006" key="4">
    <source>
        <dbReference type="Google" id="ProtNLM"/>
    </source>
</evidence>
<comment type="caution">
    <text evidence="2">The sequence shown here is derived from an EMBL/GenBank/DDBJ whole genome shotgun (WGS) entry which is preliminary data.</text>
</comment>
<gene>
    <name evidence="2" type="ORF">H1R20_g13053</name>
</gene>
<dbReference type="AlphaFoldDB" id="A0A9W8MCG6"/>
<feature type="non-terminal residue" evidence="2">
    <location>
        <position position="430"/>
    </location>
</feature>
<sequence>MSLRAGGKAGPPLSRTGTHSTTPSDMPGDLPAELWLRIVYLIPDDHFASLFWVNRAFYQLATERKYRHLVLDDDRPSAVLAKLERIDLETSQFAIPEDVTLADRLLTGLSGLQNVNELAIEWMMASAPEIPFCFPLLNALFQSLGQQLTTLTLRMGLDQLCQLAENGPALGSLQELSLHIGRSELSETRPEDATQNQEKLASFINGLSPTLRKLSLSSSDHVRLEPPYLDLVFLPHLRSLAFHLPFDSHHIANPHGLNSFLKLHTTISELSLIPCHCCKRPPKSQLMDTDEWLQEVFTGVDFEELRTLELGLNTLGGDSRVPPVARSIGTVASNLSCLTITGVLTSVEDLDVILRPFTKNGNSTPKKVVLEVHVLSRQVLETIFKTLPNLETLDLTYRWVSKAGNCDEGFFVQDLEGRVYPGSGHHPLYS</sequence>
<proteinExistence type="predicted"/>
<accession>A0A9W8MCG6</accession>
<dbReference type="InterPro" id="IPR032675">
    <property type="entry name" value="LRR_dom_sf"/>
</dbReference>
<feature type="region of interest" description="Disordered" evidence="1">
    <location>
        <begin position="1"/>
        <end position="26"/>
    </location>
</feature>
<dbReference type="SUPFAM" id="SSF52047">
    <property type="entry name" value="RNI-like"/>
    <property type="match status" value="1"/>
</dbReference>
<name>A0A9W8MCG6_9AGAR</name>
<organism evidence="2 3">
    <name type="scientific">Candolleomyces eurysporus</name>
    <dbReference type="NCBI Taxonomy" id="2828524"/>
    <lineage>
        <taxon>Eukaryota</taxon>
        <taxon>Fungi</taxon>
        <taxon>Dikarya</taxon>
        <taxon>Basidiomycota</taxon>
        <taxon>Agaricomycotina</taxon>
        <taxon>Agaricomycetes</taxon>
        <taxon>Agaricomycetidae</taxon>
        <taxon>Agaricales</taxon>
        <taxon>Agaricineae</taxon>
        <taxon>Psathyrellaceae</taxon>
        <taxon>Candolleomyces</taxon>
    </lineage>
</organism>
<dbReference type="OrthoDB" id="2915292at2759"/>
<dbReference type="EMBL" id="JANBPK010001253">
    <property type="protein sequence ID" value="KAJ2924038.1"/>
    <property type="molecule type" value="Genomic_DNA"/>
</dbReference>
<feature type="compositionally biased region" description="Polar residues" evidence="1">
    <location>
        <begin position="15"/>
        <end position="24"/>
    </location>
</feature>
<evidence type="ECO:0000313" key="3">
    <source>
        <dbReference type="Proteomes" id="UP001140091"/>
    </source>
</evidence>
<protein>
    <recommendedName>
        <fullName evidence="4">F-box domain-containing protein</fullName>
    </recommendedName>
</protein>
<evidence type="ECO:0000313" key="2">
    <source>
        <dbReference type="EMBL" id="KAJ2924038.1"/>
    </source>
</evidence>
<keyword evidence="3" id="KW-1185">Reference proteome</keyword>